<evidence type="ECO:0000313" key="1">
    <source>
        <dbReference type="EMBL" id="VFK45185.1"/>
    </source>
</evidence>
<sequence>MNDGRAIEMMGKTFRIVTEAGIIPISDIVDLHGNAN</sequence>
<accession>A0A451A4N5</accession>
<dbReference type="EMBL" id="CAADFS010000070">
    <property type="protein sequence ID" value="VFK49163.1"/>
    <property type="molecule type" value="Genomic_DNA"/>
</dbReference>
<name>A0A451A4N5_9GAMM</name>
<proteinExistence type="predicted"/>
<protein>
    <submittedName>
        <fullName evidence="3">Uncharacterized protein</fullName>
    </submittedName>
</protein>
<evidence type="ECO:0000313" key="3">
    <source>
        <dbReference type="EMBL" id="VFK61000.1"/>
    </source>
</evidence>
<gene>
    <name evidence="2" type="ORF">BECKTC1821D_GA0114238_107016</name>
    <name evidence="1" type="ORF">BECKTC1821E_GA0114239_10449</name>
    <name evidence="3" type="ORF">BECKTC1821F_GA0114240_10528</name>
</gene>
<dbReference type="AlphaFoldDB" id="A0A451A4N5"/>
<organism evidence="3">
    <name type="scientific">Candidatus Kentrum sp. TC</name>
    <dbReference type="NCBI Taxonomy" id="2126339"/>
    <lineage>
        <taxon>Bacteria</taxon>
        <taxon>Pseudomonadati</taxon>
        <taxon>Pseudomonadota</taxon>
        <taxon>Gammaproteobacteria</taxon>
        <taxon>Candidatus Kentrum</taxon>
    </lineage>
</organism>
<dbReference type="EMBL" id="CAADFT010000044">
    <property type="protein sequence ID" value="VFK45185.1"/>
    <property type="molecule type" value="Genomic_DNA"/>
</dbReference>
<evidence type="ECO:0000313" key="2">
    <source>
        <dbReference type="EMBL" id="VFK49163.1"/>
    </source>
</evidence>
<reference evidence="3" key="1">
    <citation type="submission" date="2019-02" db="EMBL/GenBank/DDBJ databases">
        <authorList>
            <person name="Gruber-Vodicka R. H."/>
            <person name="Seah K. B. B."/>
        </authorList>
    </citation>
    <scope>NUCLEOTIDE SEQUENCE</scope>
    <source>
        <strain evidence="2">BECK_BZ123</strain>
        <strain evidence="1">BECK_BZ125</strain>
        <strain evidence="3">BECK_BZ126</strain>
    </source>
</reference>
<dbReference type="EMBL" id="CAADFW010000052">
    <property type="protein sequence ID" value="VFK61000.1"/>
    <property type="molecule type" value="Genomic_DNA"/>
</dbReference>